<keyword evidence="2" id="KW-0057">Aromatic amino acid biosynthesis</keyword>
<dbReference type="Pfam" id="PF18317">
    <property type="entry name" value="SDH_C"/>
    <property type="match status" value="1"/>
</dbReference>
<evidence type="ECO:0000259" key="3">
    <source>
        <dbReference type="Pfam" id="PF08501"/>
    </source>
</evidence>
<dbReference type="InterPro" id="IPR022893">
    <property type="entry name" value="Shikimate_DH_fam"/>
</dbReference>
<dbReference type="GO" id="GO:0005829">
    <property type="term" value="C:cytosol"/>
    <property type="evidence" value="ECO:0007669"/>
    <property type="project" value="TreeGrafter"/>
</dbReference>
<dbReference type="InterPro" id="IPR041121">
    <property type="entry name" value="SDH_C"/>
</dbReference>
<feature type="domain" description="SDH C-terminal" evidence="4">
    <location>
        <begin position="241"/>
        <end position="268"/>
    </location>
</feature>
<evidence type="ECO:0000256" key="2">
    <source>
        <dbReference type="ARBA" id="ARBA00023141"/>
    </source>
</evidence>
<comment type="pathway">
    <text evidence="1">Metabolic intermediate biosynthesis; chorismate biosynthesis; chorismate from D-erythrose 4-phosphate and phosphoenolpyruvate: step 4/7.</text>
</comment>
<keyword evidence="5" id="KW-0560">Oxidoreductase</keyword>
<dbReference type="InterPro" id="IPR013708">
    <property type="entry name" value="Shikimate_DH-bd_N"/>
</dbReference>
<dbReference type="GO" id="GO:0004764">
    <property type="term" value="F:shikimate 3-dehydrogenase (NADP+) activity"/>
    <property type="evidence" value="ECO:0007669"/>
    <property type="project" value="UniProtKB-EC"/>
</dbReference>
<dbReference type="SUPFAM" id="SSF51735">
    <property type="entry name" value="NAD(P)-binding Rossmann-fold domains"/>
    <property type="match status" value="1"/>
</dbReference>
<protein>
    <submittedName>
        <fullName evidence="5">Shikimate dehydrogenase</fullName>
        <ecNumber evidence="5">1.1.1.25</ecNumber>
    </submittedName>
</protein>
<dbReference type="PANTHER" id="PTHR21089:SF1">
    <property type="entry name" value="BIFUNCTIONAL 3-DEHYDROQUINATE DEHYDRATASE_SHIKIMATE DEHYDROGENASE, CHLOROPLASTIC"/>
    <property type="match status" value="1"/>
</dbReference>
<gene>
    <name evidence="5" type="ORF">GIS00_25580</name>
</gene>
<dbReference type="GO" id="GO:0019632">
    <property type="term" value="P:shikimate metabolic process"/>
    <property type="evidence" value="ECO:0007669"/>
    <property type="project" value="TreeGrafter"/>
</dbReference>
<dbReference type="AlphaFoldDB" id="A0A7K1FT25"/>
<proteinExistence type="predicted"/>
<dbReference type="GO" id="GO:0009423">
    <property type="term" value="P:chorismate biosynthetic process"/>
    <property type="evidence" value="ECO:0007669"/>
    <property type="project" value="TreeGrafter"/>
</dbReference>
<accession>A0A7K1FT25</accession>
<dbReference type="NCBIfam" id="TIGR01809">
    <property type="entry name" value="Shik-DH-AROM"/>
    <property type="match status" value="1"/>
</dbReference>
<evidence type="ECO:0000313" key="5">
    <source>
        <dbReference type="EMBL" id="MTD17307.1"/>
    </source>
</evidence>
<feature type="domain" description="Shikimate dehydrogenase substrate binding N-terminal" evidence="3">
    <location>
        <begin position="11"/>
        <end position="93"/>
    </location>
</feature>
<dbReference type="RefSeq" id="WP_154771306.1">
    <property type="nucleotide sequence ID" value="NZ_WLYK01000018.1"/>
</dbReference>
<name>A0A7K1FT25_9ACTN</name>
<dbReference type="Gene3D" id="3.40.50.720">
    <property type="entry name" value="NAD(P)-binding Rossmann-like Domain"/>
    <property type="match status" value="1"/>
</dbReference>
<dbReference type="SUPFAM" id="SSF53223">
    <property type="entry name" value="Aminoacid dehydrogenase-like, N-terminal domain"/>
    <property type="match status" value="1"/>
</dbReference>
<sequence length="283" mass="28798">MSQDSGRRAAVLGDPVEHSLSPALHRAGFRAAGLTDWRYERIRCDAAMLPALVREAGPEWVGFSVTMPGKAAAAEVATERSARVEVLGVANTLVRNISGGWMAENTDVDGVRGALQAAGVSGVSGALVLGGGHTARSACAALAEMGAASVILAGRRPESTAGCAELAAELGLAVQEIRMVPEDVAAVAGEVGVVISTVPAGGADQLAAALAPVPVLLDAIYHPWPTPLAEAGVPGRITVTGLDMLMHQAFRQNELFTGLPAPREAMRQGLLAAAGSALPLPVA</sequence>
<keyword evidence="2" id="KW-0028">Amino-acid biosynthesis</keyword>
<organism evidence="5 6">
    <name type="scientific">Nakamurella alba</name>
    <dbReference type="NCBI Taxonomy" id="2665158"/>
    <lineage>
        <taxon>Bacteria</taxon>
        <taxon>Bacillati</taxon>
        <taxon>Actinomycetota</taxon>
        <taxon>Actinomycetes</taxon>
        <taxon>Nakamurellales</taxon>
        <taxon>Nakamurellaceae</taxon>
        <taxon>Nakamurella</taxon>
    </lineage>
</organism>
<dbReference type="Gene3D" id="3.40.50.10860">
    <property type="entry name" value="Leucine Dehydrogenase, chain A, domain 1"/>
    <property type="match status" value="1"/>
</dbReference>
<dbReference type="Pfam" id="PF08501">
    <property type="entry name" value="Shikimate_dh_N"/>
    <property type="match status" value="1"/>
</dbReference>
<evidence type="ECO:0000259" key="4">
    <source>
        <dbReference type="Pfam" id="PF18317"/>
    </source>
</evidence>
<dbReference type="CDD" id="cd01065">
    <property type="entry name" value="NAD_bind_Shikimate_DH"/>
    <property type="match status" value="1"/>
</dbReference>
<comment type="caution">
    <text evidence="5">The sequence shown here is derived from an EMBL/GenBank/DDBJ whole genome shotgun (WGS) entry which is preliminary data.</text>
</comment>
<dbReference type="InterPro" id="IPR046346">
    <property type="entry name" value="Aminoacid_DH-like_N_sf"/>
</dbReference>
<dbReference type="Proteomes" id="UP000460221">
    <property type="component" value="Unassembled WGS sequence"/>
</dbReference>
<dbReference type="InterPro" id="IPR036291">
    <property type="entry name" value="NAD(P)-bd_dom_sf"/>
</dbReference>
<dbReference type="InterPro" id="IPR010110">
    <property type="entry name" value="Shikimate_DH_AroM-type"/>
</dbReference>
<keyword evidence="6" id="KW-1185">Reference proteome</keyword>
<dbReference type="NCBIfam" id="NF001311">
    <property type="entry name" value="PRK00258.1-3"/>
    <property type="match status" value="1"/>
</dbReference>
<dbReference type="GO" id="GO:0009073">
    <property type="term" value="P:aromatic amino acid family biosynthetic process"/>
    <property type="evidence" value="ECO:0007669"/>
    <property type="project" value="UniProtKB-KW"/>
</dbReference>
<dbReference type="PANTHER" id="PTHR21089">
    <property type="entry name" value="SHIKIMATE DEHYDROGENASE"/>
    <property type="match status" value="1"/>
</dbReference>
<dbReference type="EMBL" id="WLYK01000018">
    <property type="protein sequence ID" value="MTD17307.1"/>
    <property type="molecule type" value="Genomic_DNA"/>
</dbReference>
<evidence type="ECO:0000256" key="1">
    <source>
        <dbReference type="ARBA" id="ARBA00004871"/>
    </source>
</evidence>
<reference evidence="5 6" key="1">
    <citation type="submission" date="2019-11" db="EMBL/GenBank/DDBJ databases">
        <authorList>
            <person name="Jiang L.-Q."/>
        </authorList>
    </citation>
    <scope>NUCLEOTIDE SEQUENCE [LARGE SCALE GENOMIC DNA]</scope>
    <source>
        <strain evidence="5 6">YIM 132087</strain>
    </source>
</reference>
<evidence type="ECO:0000313" key="6">
    <source>
        <dbReference type="Proteomes" id="UP000460221"/>
    </source>
</evidence>
<dbReference type="EC" id="1.1.1.25" evidence="5"/>
<dbReference type="GO" id="GO:0050661">
    <property type="term" value="F:NADP binding"/>
    <property type="evidence" value="ECO:0007669"/>
    <property type="project" value="TreeGrafter"/>
</dbReference>